<comment type="caution">
    <text evidence="1">The sequence shown here is derived from an EMBL/GenBank/DDBJ whole genome shotgun (WGS) entry which is preliminary data.</text>
</comment>
<dbReference type="Proteomes" id="UP001549321">
    <property type="component" value="Unassembled WGS sequence"/>
</dbReference>
<gene>
    <name evidence="1" type="ORF">ABIE08_001678</name>
</gene>
<name>A0ABV2QXL8_9HYPH</name>
<reference evidence="1 2" key="1">
    <citation type="submission" date="2024-06" db="EMBL/GenBank/DDBJ databases">
        <title>Sorghum-associated microbial communities from plants grown in Nebraska, USA.</title>
        <authorList>
            <person name="Schachtman D."/>
        </authorList>
    </citation>
    <scope>NUCLEOTIDE SEQUENCE [LARGE SCALE GENOMIC DNA]</scope>
    <source>
        <strain evidence="1 2">3207</strain>
    </source>
</reference>
<evidence type="ECO:0000313" key="2">
    <source>
        <dbReference type="Proteomes" id="UP001549321"/>
    </source>
</evidence>
<protein>
    <submittedName>
        <fullName evidence="1">Nucleic acid-binding Zn-ribbon protein</fullName>
    </submittedName>
</protein>
<dbReference type="RefSeq" id="WP_354550234.1">
    <property type="nucleotide sequence ID" value="NZ_JBEPSM010000001.1"/>
</dbReference>
<proteinExistence type="predicted"/>
<keyword evidence="2" id="KW-1185">Reference proteome</keyword>
<accession>A0ABV2QXL8</accession>
<dbReference type="EMBL" id="JBEPSM010000001">
    <property type="protein sequence ID" value="MET4633765.1"/>
    <property type="molecule type" value="Genomic_DNA"/>
</dbReference>
<organism evidence="1 2">
    <name type="scientific">Kaistia defluvii</name>
    <dbReference type="NCBI Taxonomy" id="410841"/>
    <lineage>
        <taxon>Bacteria</taxon>
        <taxon>Pseudomonadati</taxon>
        <taxon>Pseudomonadota</taxon>
        <taxon>Alphaproteobacteria</taxon>
        <taxon>Hyphomicrobiales</taxon>
        <taxon>Kaistiaceae</taxon>
        <taxon>Kaistia</taxon>
    </lineage>
</organism>
<sequence>MADVTNELIYEVLKSIRNDVTRIDPKTDEIRAELQAMRGHMIALQTDLHNIYVTLDRHETRLDRIERRLELSSPALP</sequence>
<evidence type="ECO:0000313" key="1">
    <source>
        <dbReference type="EMBL" id="MET4633765.1"/>
    </source>
</evidence>